<name>A0A1F8F3B9_9BACT</name>
<dbReference type="AlphaFoldDB" id="A0A1F8F3B9"/>
<reference evidence="1 2" key="1">
    <citation type="journal article" date="2016" name="Nat. Commun.">
        <title>Thousands of microbial genomes shed light on interconnected biogeochemical processes in an aquifer system.</title>
        <authorList>
            <person name="Anantharaman K."/>
            <person name="Brown C.T."/>
            <person name="Hug L.A."/>
            <person name="Sharon I."/>
            <person name="Castelle C.J."/>
            <person name="Probst A.J."/>
            <person name="Thomas B.C."/>
            <person name="Singh A."/>
            <person name="Wilkins M.J."/>
            <person name="Karaoz U."/>
            <person name="Brodie E.L."/>
            <person name="Williams K.H."/>
            <person name="Hubbard S.S."/>
            <person name="Banfield J.F."/>
        </authorList>
    </citation>
    <scope>NUCLEOTIDE SEQUENCE [LARGE SCALE GENOMIC DNA]</scope>
</reference>
<dbReference type="Proteomes" id="UP000176834">
    <property type="component" value="Unassembled WGS sequence"/>
</dbReference>
<sequence>MAGDKRDDGIKVIHIPEEIKRMSAVQAIMNPPIFPLLRGQEKEQIVIQINELTEEDKLIWTDSSLHDLQFREKLVWYMQVSYLGLEIILRDSDYINQIARKRRLQQEPGSGWFLKIIPNSIDSAKPDHPIEFSFERDDLNIKNLVDSILKQGIRNIPRERNLTKRIWEVLNLRRS</sequence>
<evidence type="ECO:0000313" key="1">
    <source>
        <dbReference type="EMBL" id="OGN07168.1"/>
    </source>
</evidence>
<comment type="caution">
    <text evidence="1">The sequence shown here is derived from an EMBL/GenBank/DDBJ whole genome shotgun (WGS) entry which is preliminary data.</text>
</comment>
<evidence type="ECO:0000313" key="2">
    <source>
        <dbReference type="Proteomes" id="UP000176834"/>
    </source>
</evidence>
<proteinExistence type="predicted"/>
<dbReference type="EMBL" id="MGJN01000009">
    <property type="protein sequence ID" value="OGN07168.1"/>
    <property type="molecule type" value="Genomic_DNA"/>
</dbReference>
<accession>A0A1F8F3B9</accession>
<gene>
    <name evidence="1" type="ORF">A3B86_02055</name>
</gene>
<organism evidence="1 2">
    <name type="scientific">Candidatus Yanofskybacteria bacterium RIFCSPHIGHO2_02_FULL_38_22b</name>
    <dbReference type="NCBI Taxonomy" id="1802673"/>
    <lineage>
        <taxon>Bacteria</taxon>
        <taxon>Candidatus Yanofskyibacteriota</taxon>
    </lineage>
</organism>
<protein>
    <submittedName>
        <fullName evidence="1">Uncharacterized protein</fullName>
    </submittedName>
</protein>